<feature type="compositionally biased region" description="Low complexity" evidence="1">
    <location>
        <begin position="56"/>
        <end position="74"/>
    </location>
</feature>
<dbReference type="Gramene" id="PVH67036">
    <property type="protein sequence ID" value="PVH67036"/>
    <property type="gene ID" value="PAHAL_1G414500"/>
</dbReference>
<organism evidence="2">
    <name type="scientific">Panicum hallii</name>
    <dbReference type="NCBI Taxonomy" id="206008"/>
    <lineage>
        <taxon>Eukaryota</taxon>
        <taxon>Viridiplantae</taxon>
        <taxon>Streptophyta</taxon>
        <taxon>Embryophyta</taxon>
        <taxon>Tracheophyta</taxon>
        <taxon>Spermatophyta</taxon>
        <taxon>Magnoliopsida</taxon>
        <taxon>Liliopsida</taxon>
        <taxon>Poales</taxon>
        <taxon>Poaceae</taxon>
        <taxon>PACMAD clade</taxon>
        <taxon>Panicoideae</taxon>
        <taxon>Panicodae</taxon>
        <taxon>Paniceae</taxon>
        <taxon>Panicinae</taxon>
        <taxon>Panicum</taxon>
        <taxon>Panicum sect. Panicum</taxon>
    </lineage>
</organism>
<dbReference type="AlphaFoldDB" id="A0A2T8KXY0"/>
<feature type="region of interest" description="Disordered" evidence="1">
    <location>
        <begin position="1"/>
        <end position="86"/>
    </location>
</feature>
<evidence type="ECO:0000313" key="2">
    <source>
        <dbReference type="EMBL" id="PVH67036.1"/>
    </source>
</evidence>
<evidence type="ECO:0000256" key="1">
    <source>
        <dbReference type="SAM" id="MobiDB-lite"/>
    </source>
</evidence>
<name>A0A2T8KXY0_9POAL</name>
<dbReference type="Proteomes" id="UP000243499">
    <property type="component" value="Chromosome 1"/>
</dbReference>
<sequence length="86" mass="8533">MTPSCSCSTAAGTARRHSGNSTAAGVAAILPPDRPAGHTSQQRYLSARFRFGRDQSSSSSSAASGADRVSASGGAHCGGTNNSAHP</sequence>
<dbReference type="EMBL" id="CM008046">
    <property type="protein sequence ID" value="PVH67036.1"/>
    <property type="molecule type" value="Genomic_DNA"/>
</dbReference>
<accession>A0A2T8KXY0</accession>
<protein>
    <submittedName>
        <fullName evidence="2">Uncharacterized protein</fullName>
    </submittedName>
</protein>
<feature type="compositionally biased region" description="Polar residues" evidence="1">
    <location>
        <begin position="1"/>
        <end position="11"/>
    </location>
</feature>
<gene>
    <name evidence="2" type="ORF">PAHAL_1G414500</name>
</gene>
<reference evidence="2" key="1">
    <citation type="submission" date="2018-04" db="EMBL/GenBank/DDBJ databases">
        <title>WGS assembly of Panicum hallii.</title>
        <authorList>
            <person name="Lovell J."/>
            <person name="Jenkins J."/>
            <person name="Lowry D."/>
            <person name="Mamidi S."/>
            <person name="Sreedasyam A."/>
            <person name="Weng X."/>
            <person name="Barry K."/>
            <person name="Bonette J."/>
            <person name="Campitelli B."/>
            <person name="Daum C."/>
            <person name="Gordon S."/>
            <person name="Gould B."/>
            <person name="Lipzen A."/>
            <person name="Macqueen A."/>
            <person name="Palacio-Mejia J."/>
            <person name="Plott C."/>
            <person name="Shakirov E."/>
            <person name="Shu S."/>
            <person name="Yoshinaga Y."/>
            <person name="Zane M."/>
            <person name="Rokhsar D."/>
            <person name="Grimwood J."/>
            <person name="Schmutz J."/>
            <person name="Juenger T."/>
        </authorList>
    </citation>
    <scope>NUCLEOTIDE SEQUENCE [LARGE SCALE GENOMIC DNA]</scope>
    <source>
        <strain evidence="2">FIL2</strain>
    </source>
</reference>
<proteinExistence type="predicted"/>